<evidence type="ECO:0000256" key="1">
    <source>
        <dbReference type="SAM" id="MobiDB-lite"/>
    </source>
</evidence>
<comment type="caution">
    <text evidence="2">The sequence shown here is derived from an EMBL/GenBank/DDBJ whole genome shotgun (WGS) entry which is preliminary data.</text>
</comment>
<accession>A0ABQ9AK42</accession>
<reference evidence="2" key="1">
    <citation type="submission" date="2022-10" db="EMBL/GenBank/DDBJ databases">
        <authorList>
            <person name="Hyden B.L."/>
            <person name="Feng K."/>
            <person name="Yates T."/>
            <person name="Jawdy S."/>
            <person name="Smart L.B."/>
            <person name="Muchero W."/>
        </authorList>
    </citation>
    <scope>NUCLEOTIDE SEQUENCE</scope>
    <source>
        <tissue evidence="2">Shoot tip</tissue>
    </source>
</reference>
<dbReference type="EMBL" id="JAPFFI010000020">
    <property type="protein sequence ID" value="KAJ6340085.1"/>
    <property type="molecule type" value="Genomic_DNA"/>
</dbReference>
<protein>
    <submittedName>
        <fullName evidence="2">Uncharacterized protein</fullName>
    </submittedName>
</protein>
<organism evidence="2 3">
    <name type="scientific">Salix suchowensis</name>
    <dbReference type="NCBI Taxonomy" id="1278906"/>
    <lineage>
        <taxon>Eukaryota</taxon>
        <taxon>Viridiplantae</taxon>
        <taxon>Streptophyta</taxon>
        <taxon>Embryophyta</taxon>
        <taxon>Tracheophyta</taxon>
        <taxon>Spermatophyta</taxon>
        <taxon>Magnoliopsida</taxon>
        <taxon>eudicotyledons</taxon>
        <taxon>Gunneridae</taxon>
        <taxon>Pentapetalae</taxon>
        <taxon>rosids</taxon>
        <taxon>fabids</taxon>
        <taxon>Malpighiales</taxon>
        <taxon>Salicaceae</taxon>
        <taxon>Saliceae</taxon>
        <taxon>Salix</taxon>
    </lineage>
</organism>
<evidence type="ECO:0000313" key="3">
    <source>
        <dbReference type="Proteomes" id="UP001141253"/>
    </source>
</evidence>
<reference evidence="2" key="2">
    <citation type="journal article" date="2023" name="Int. J. Mol. Sci.">
        <title>De Novo Assembly and Annotation of 11 Diverse Shrub Willow (Salix) Genomes Reveals Novel Gene Organization in Sex-Linked Regions.</title>
        <authorList>
            <person name="Hyden B."/>
            <person name="Feng K."/>
            <person name="Yates T.B."/>
            <person name="Jawdy S."/>
            <person name="Cereghino C."/>
            <person name="Smart L.B."/>
            <person name="Muchero W."/>
        </authorList>
    </citation>
    <scope>NUCLEOTIDE SEQUENCE</scope>
    <source>
        <tissue evidence="2">Shoot tip</tissue>
    </source>
</reference>
<gene>
    <name evidence="2" type="ORF">OIU77_007939</name>
</gene>
<dbReference type="Proteomes" id="UP001141253">
    <property type="component" value="Chromosome 15W"/>
</dbReference>
<name>A0ABQ9AK42_9ROSI</name>
<evidence type="ECO:0000313" key="2">
    <source>
        <dbReference type="EMBL" id="KAJ6340085.1"/>
    </source>
</evidence>
<keyword evidence="3" id="KW-1185">Reference proteome</keyword>
<feature type="compositionally biased region" description="Acidic residues" evidence="1">
    <location>
        <begin position="18"/>
        <end position="61"/>
    </location>
</feature>
<proteinExistence type="predicted"/>
<sequence>MEMLSEMESLGTSKIDFGVDEIEDDDSDVEDGGDEDDDDYDEDLVAVLDDSDEEDGSDEELGDWAKLETMRLLIQCIFPKSWLRYFVHCISLT</sequence>
<feature type="region of interest" description="Disordered" evidence="1">
    <location>
        <begin position="1"/>
        <end position="61"/>
    </location>
</feature>